<dbReference type="HAMAP" id="MF_00137">
    <property type="entry name" value="SAICAR_synth"/>
    <property type="match status" value="1"/>
</dbReference>
<dbReference type="EC" id="6.3.2.6" evidence="3 11"/>
<comment type="pathway">
    <text evidence="1 11">Purine metabolism; IMP biosynthesis via de novo pathway; 5-amino-1-(5-phospho-D-ribosyl)imidazole-4-carboxamide from 5-amino-1-(5-phospho-D-ribosyl)imidazole-4-carboxylate: step 1/2.</text>
</comment>
<dbReference type="PROSITE" id="PS01058">
    <property type="entry name" value="SAICAR_SYNTHETASE_2"/>
    <property type="match status" value="1"/>
</dbReference>
<comment type="similarity">
    <text evidence="2 11">Belongs to the SAICAR synthetase family.</text>
</comment>
<keyword evidence="5 11" id="KW-0436">Ligase</keyword>
<dbReference type="PANTHER" id="PTHR43599:SF3">
    <property type="entry name" value="SI:DKEY-6E2.2"/>
    <property type="match status" value="1"/>
</dbReference>
<dbReference type="GO" id="GO:0005524">
    <property type="term" value="F:ATP binding"/>
    <property type="evidence" value="ECO:0007669"/>
    <property type="project" value="UniProtKB-KW"/>
</dbReference>
<evidence type="ECO:0000256" key="5">
    <source>
        <dbReference type="ARBA" id="ARBA00022598"/>
    </source>
</evidence>
<keyword evidence="7 11" id="KW-0658">Purine biosynthesis</keyword>
<name>C7XXZ5_9LACO</name>
<dbReference type="eggNOG" id="COG0152">
    <property type="taxonomic scope" value="Bacteria"/>
</dbReference>
<evidence type="ECO:0000256" key="8">
    <source>
        <dbReference type="ARBA" id="ARBA00022840"/>
    </source>
</evidence>
<dbReference type="STRING" id="575594.HMPREF0501_01630"/>
<keyword evidence="6 11" id="KW-0547">Nucleotide-binding</keyword>
<comment type="catalytic activity">
    <reaction evidence="10 11">
        <text>5-amino-1-(5-phospho-D-ribosyl)imidazole-4-carboxylate + L-aspartate + ATP = (2S)-2-[5-amino-1-(5-phospho-beta-D-ribosyl)imidazole-4-carboxamido]succinate + ADP + phosphate + 2 H(+)</text>
        <dbReference type="Rhea" id="RHEA:22628"/>
        <dbReference type="ChEBI" id="CHEBI:15378"/>
        <dbReference type="ChEBI" id="CHEBI:29991"/>
        <dbReference type="ChEBI" id="CHEBI:30616"/>
        <dbReference type="ChEBI" id="CHEBI:43474"/>
        <dbReference type="ChEBI" id="CHEBI:58443"/>
        <dbReference type="ChEBI" id="CHEBI:77657"/>
        <dbReference type="ChEBI" id="CHEBI:456216"/>
        <dbReference type="EC" id="6.3.2.6"/>
    </reaction>
</comment>
<sequence>MGELLYSGKAKQMWTTEDPDLLRVVYLDQATMLNGKRKDHFVGKGTAANDISTLVFEYLIRKGIPTHFVKRLSPTEELVKKCEMIRLEFVTRNIVAGHFASRFGLKEGTPLDQPVEETFYKSDELDDPFANESDAIAIQACTANEYQQCWELARRCNVLLTALFAKAGMKLVDFKLEFGKLADGTLVLADEFSPDNCRLWDRETNAHLDKDVFRKNLGDITTTYDEVYERLQKVVMEENDD</sequence>
<keyword evidence="14" id="KW-1185">Reference proteome</keyword>
<dbReference type="CDD" id="cd01415">
    <property type="entry name" value="SAICAR_synt_PurC"/>
    <property type="match status" value="1"/>
</dbReference>
<dbReference type="InterPro" id="IPR018236">
    <property type="entry name" value="SAICAR_synthetase_CS"/>
</dbReference>
<evidence type="ECO:0000256" key="2">
    <source>
        <dbReference type="ARBA" id="ARBA00010190"/>
    </source>
</evidence>
<dbReference type="RefSeq" id="WP_006917572.1">
    <property type="nucleotide sequence ID" value="NZ_GG698807.1"/>
</dbReference>
<reference evidence="13 14" key="1">
    <citation type="submission" date="2009-06" db="EMBL/GenBank/DDBJ databases">
        <title>The Genome Sequence of Lactobacillus coleohominis strain 101-4-CHN.</title>
        <authorList>
            <consortium name="The Broad Institute Genome Sequencing Platform"/>
            <person name="Ward D."/>
            <person name="Young S.K."/>
            <person name="Zeng Q."/>
            <person name="Koehrsen M."/>
            <person name="Alvarado L."/>
            <person name="Berlin A."/>
            <person name="Borenstein D."/>
            <person name="Chen Z."/>
            <person name="Engels R."/>
            <person name="Freedman E."/>
            <person name="Gellesch M."/>
            <person name="Goldberg J."/>
            <person name="Griggs A."/>
            <person name="Gujja S."/>
            <person name="Heiman D."/>
            <person name="Hepburn T."/>
            <person name="Howarth C."/>
            <person name="Jen D."/>
            <person name="Larson L."/>
            <person name="Lewis B."/>
            <person name="Mehta T."/>
            <person name="Park D."/>
            <person name="Pearson M."/>
            <person name="Roberts A."/>
            <person name="Saif S."/>
            <person name="Shea T."/>
            <person name="Shenoy N."/>
            <person name="Sisk P."/>
            <person name="Stolte C."/>
            <person name="Sykes S."/>
            <person name="Walk T."/>
            <person name="White J."/>
            <person name="Yandava C."/>
            <person name="Liu Y."/>
            <person name="Xu Q."/>
            <person name="Lander E."/>
            <person name="Nusbaum C."/>
            <person name="Galagan J."/>
            <person name="Birren B."/>
        </authorList>
    </citation>
    <scope>NUCLEOTIDE SEQUENCE [LARGE SCALE GENOMIC DNA]</scope>
    <source>
        <strain evidence="13 14">101-4-CHN</strain>
    </source>
</reference>
<dbReference type="AlphaFoldDB" id="C7XXZ5"/>
<dbReference type="GO" id="GO:0009236">
    <property type="term" value="P:cobalamin biosynthetic process"/>
    <property type="evidence" value="ECO:0007669"/>
    <property type="project" value="InterPro"/>
</dbReference>
<dbReference type="SUPFAM" id="SSF56104">
    <property type="entry name" value="SAICAR synthase-like"/>
    <property type="match status" value="1"/>
</dbReference>
<dbReference type="InterPro" id="IPR028923">
    <property type="entry name" value="SAICAR_synt/ADE2_N"/>
</dbReference>
<evidence type="ECO:0000313" key="14">
    <source>
        <dbReference type="Proteomes" id="UP000003987"/>
    </source>
</evidence>
<evidence type="ECO:0000256" key="10">
    <source>
        <dbReference type="ARBA" id="ARBA00048475"/>
    </source>
</evidence>
<evidence type="ECO:0000256" key="4">
    <source>
        <dbReference type="ARBA" id="ARBA00016460"/>
    </source>
</evidence>
<keyword evidence="8 11" id="KW-0067">ATP-binding</keyword>
<dbReference type="HOGENOM" id="CLU_061495_2_0_9"/>
<feature type="domain" description="SAICAR synthetase/ADE2 N-terminal" evidence="12">
    <location>
        <begin position="4"/>
        <end position="230"/>
    </location>
</feature>
<evidence type="ECO:0000256" key="11">
    <source>
        <dbReference type="HAMAP-Rule" id="MF_00137"/>
    </source>
</evidence>
<dbReference type="Gene3D" id="3.30.470.20">
    <property type="entry name" value="ATP-grasp fold, B domain"/>
    <property type="match status" value="1"/>
</dbReference>
<dbReference type="Proteomes" id="UP000003987">
    <property type="component" value="Unassembled WGS sequence"/>
</dbReference>
<dbReference type="GO" id="GO:0006189">
    <property type="term" value="P:'de novo' IMP biosynthetic process"/>
    <property type="evidence" value="ECO:0007669"/>
    <property type="project" value="UniProtKB-UniRule"/>
</dbReference>
<organism evidence="13 14">
    <name type="scientific">Limosilactobacillus coleohominis 101-4-CHN</name>
    <dbReference type="NCBI Taxonomy" id="575594"/>
    <lineage>
        <taxon>Bacteria</taxon>
        <taxon>Bacillati</taxon>
        <taxon>Bacillota</taxon>
        <taxon>Bacilli</taxon>
        <taxon>Lactobacillales</taxon>
        <taxon>Lactobacillaceae</taxon>
        <taxon>Limosilactobacillus</taxon>
    </lineage>
</organism>
<dbReference type="InterPro" id="IPR050089">
    <property type="entry name" value="SAICAR_synthetase"/>
</dbReference>
<dbReference type="InterPro" id="IPR033934">
    <property type="entry name" value="SAICAR_synt_PurC"/>
</dbReference>
<gene>
    <name evidence="11 13" type="primary">purC</name>
    <name evidence="13" type="ORF">HMPREF0501_01630</name>
</gene>
<accession>C7XXZ5</accession>
<dbReference type="PANTHER" id="PTHR43599">
    <property type="entry name" value="MULTIFUNCTIONAL PROTEIN ADE2"/>
    <property type="match status" value="1"/>
</dbReference>
<evidence type="ECO:0000256" key="3">
    <source>
        <dbReference type="ARBA" id="ARBA00012217"/>
    </source>
</evidence>
<evidence type="ECO:0000313" key="13">
    <source>
        <dbReference type="EMBL" id="EEU29623.1"/>
    </source>
</evidence>
<evidence type="ECO:0000259" key="12">
    <source>
        <dbReference type="Pfam" id="PF01259"/>
    </source>
</evidence>
<dbReference type="GO" id="GO:0004639">
    <property type="term" value="F:phosphoribosylaminoimidazolesuccinocarboxamide synthase activity"/>
    <property type="evidence" value="ECO:0007669"/>
    <property type="project" value="UniProtKB-UniRule"/>
</dbReference>
<dbReference type="OrthoDB" id="9801549at2"/>
<dbReference type="NCBIfam" id="TIGR00081">
    <property type="entry name" value="purC"/>
    <property type="match status" value="1"/>
</dbReference>
<evidence type="ECO:0000256" key="9">
    <source>
        <dbReference type="ARBA" id="ARBA00030409"/>
    </source>
</evidence>
<dbReference type="Pfam" id="PF01259">
    <property type="entry name" value="SAICAR_synt"/>
    <property type="match status" value="1"/>
</dbReference>
<dbReference type="InterPro" id="IPR001636">
    <property type="entry name" value="SAICAR_synth"/>
</dbReference>
<dbReference type="Gene3D" id="3.30.200.20">
    <property type="entry name" value="Phosphorylase Kinase, domain 1"/>
    <property type="match status" value="1"/>
</dbReference>
<evidence type="ECO:0000256" key="6">
    <source>
        <dbReference type="ARBA" id="ARBA00022741"/>
    </source>
</evidence>
<dbReference type="EMBL" id="GG698807">
    <property type="protein sequence ID" value="EEU29623.1"/>
    <property type="molecule type" value="Genomic_DNA"/>
</dbReference>
<dbReference type="UniPathway" id="UPA00074">
    <property type="reaction ID" value="UER00131"/>
</dbReference>
<proteinExistence type="inferred from homology"/>
<protein>
    <recommendedName>
        <fullName evidence="4 11">Phosphoribosylaminoimidazole-succinocarboxamide synthase</fullName>
        <ecNumber evidence="3 11">6.3.2.6</ecNumber>
    </recommendedName>
    <alternativeName>
        <fullName evidence="9 11">SAICAR synthetase</fullName>
    </alternativeName>
</protein>
<evidence type="ECO:0000256" key="7">
    <source>
        <dbReference type="ARBA" id="ARBA00022755"/>
    </source>
</evidence>
<evidence type="ECO:0000256" key="1">
    <source>
        <dbReference type="ARBA" id="ARBA00004672"/>
    </source>
</evidence>